<feature type="compositionally biased region" description="Low complexity" evidence="1">
    <location>
        <begin position="53"/>
        <end position="69"/>
    </location>
</feature>
<feature type="region of interest" description="Disordered" evidence="1">
    <location>
        <begin position="1"/>
        <end position="69"/>
    </location>
</feature>
<organism evidence="2 3">
    <name type="scientific">Romanomermis culicivorax</name>
    <name type="common">Nematode worm</name>
    <dbReference type="NCBI Taxonomy" id="13658"/>
    <lineage>
        <taxon>Eukaryota</taxon>
        <taxon>Metazoa</taxon>
        <taxon>Ecdysozoa</taxon>
        <taxon>Nematoda</taxon>
        <taxon>Enoplea</taxon>
        <taxon>Dorylaimia</taxon>
        <taxon>Mermithida</taxon>
        <taxon>Mermithoidea</taxon>
        <taxon>Mermithidae</taxon>
        <taxon>Romanomermis</taxon>
    </lineage>
</organism>
<feature type="compositionally biased region" description="Basic and acidic residues" evidence="1">
    <location>
        <begin position="84"/>
        <end position="93"/>
    </location>
</feature>
<accession>A0A915JUK0</accession>
<sequence>MQPLRSLQPFSHHFDHHRSTDRSQDSYPDCTLSTDRRLQNSAPPPPNKFVSFQPQLLEQPPQLQPPTEMLLEQLIQGFNHNHEECKSQQHPDEFSSNTQPQSPRHQSKPRDAYPNCFDGSASRDRPRIVQVTGFWCDAHKSRTNNTKDCVWLKQQNAQGTNPQDFNRPTHAGQQTDFWISSNNIGGQREWRPHWGAPLQR</sequence>
<evidence type="ECO:0000313" key="3">
    <source>
        <dbReference type="WBParaSite" id="nRc.2.0.1.t29936-RA"/>
    </source>
</evidence>
<proteinExistence type="predicted"/>
<keyword evidence="2" id="KW-1185">Reference proteome</keyword>
<name>A0A915JUK0_ROMCU</name>
<reference evidence="3" key="1">
    <citation type="submission" date="2022-11" db="UniProtKB">
        <authorList>
            <consortium name="WormBaseParasite"/>
        </authorList>
    </citation>
    <scope>IDENTIFICATION</scope>
</reference>
<protein>
    <submittedName>
        <fullName evidence="3">Uncharacterized protein</fullName>
    </submittedName>
</protein>
<evidence type="ECO:0000256" key="1">
    <source>
        <dbReference type="SAM" id="MobiDB-lite"/>
    </source>
</evidence>
<dbReference type="WBParaSite" id="nRc.2.0.1.t29936-RA">
    <property type="protein sequence ID" value="nRc.2.0.1.t29936-RA"/>
    <property type="gene ID" value="nRc.2.0.1.g29936"/>
</dbReference>
<dbReference type="AlphaFoldDB" id="A0A915JUK0"/>
<dbReference type="Proteomes" id="UP000887565">
    <property type="component" value="Unplaced"/>
</dbReference>
<feature type="region of interest" description="Disordered" evidence="1">
    <location>
        <begin position="84"/>
        <end position="121"/>
    </location>
</feature>
<evidence type="ECO:0000313" key="2">
    <source>
        <dbReference type="Proteomes" id="UP000887565"/>
    </source>
</evidence>
<feature type="compositionally biased region" description="Polar residues" evidence="1">
    <location>
        <begin position="94"/>
        <end position="104"/>
    </location>
</feature>